<evidence type="ECO:0000256" key="1">
    <source>
        <dbReference type="ARBA" id="ARBA00004496"/>
    </source>
</evidence>
<dbReference type="Pfam" id="PF00069">
    <property type="entry name" value="Pkinase"/>
    <property type="match status" value="1"/>
</dbReference>
<dbReference type="SUPFAM" id="SSF56112">
    <property type="entry name" value="Protein kinase-like (PK-like)"/>
    <property type="match status" value="1"/>
</dbReference>
<protein>
    <recommendedName>
        <fullName evidence="12">Protein kinase domain-containing protein</fullName>
    </recommendedName>
</protein>
<feature type="region of interest" description="Disordered" evidence="11">
    <location>
        <begin position="743"/>
        <end position="764"/>
    </location>
</feature>
<evidence type="ECO:0000256" key="7">
    <source>
        <dbReference type="ARBA" id="ARBA00022741"/>
    </source>
</evidence>
<keyword evidence="8" id="KW-0418">Kinase</keyword>
<dbReference type="HOGENOM" id="CLU_000288_88_4_1"/>
<evidence type="ECO:0000256" key="10">
    <source>
        <dbReference type="PROSITE-ProRule" id="PRU10141"/>
    </source>
</evidence>
<dbReference type="KEGG" id="vpo:Kpol_2001p10"/>
<feature type="domain" description="Protein kinase" evidence="12">
    <location>
        <begin position="375"/>
        <end position="709"/>
    </location>
</feature>
<keyword evidence="14" id="KW-1185">Reference proteome</keyword>
<evidence type="ECO:0000256" key="2">
    <source>
        <dbReference type="ARBA" id="ARBA00008867"/>
    </source>
</evidence>
<dbReference type="SMART" id="SM00220">
    <property type="entry name" value="S_TKc"/>
    <property type="match status" value="1"/>
</dbReference>
<keyword evidence="6" id="KW-0808">Transferase</keyword>
<evidence type="ECO:0000256" key="9">
    <source>
        <dbReference type="ARBA" id="ARBA00022840"/>
    </source>
</evidence>
<dbReference type="GO" id="GO:0005737">
    <property type="term" value="C:cytoplasm"/>
    <property type="evidence" value="ECO:0007669"/>
    <property type="project" value="UniProtKB-SubCell"/>
</dbReference>
<dbReference type="EMBL" id="DS480388">
    <property type="protein sequence ID" value="EDO18509.1"/>
    <property type="molecule type" value="Genomic_DNA"/>
</dbReference>
<dbReference type="GO" id="GO:0005634">
    <property type="term" value="C:nucleus"/>
    <property type="evidence" value="ECO:0007669"/>
    <property type="project" value="TreeGrafter"/>
</dbReference>
<dbReference type="Gene3D" id="1.10.510.10">
    <property type="entry name" value="Transferase(Phosphotransferase) domain 1"/>
    <property type="match status" value="1"/>
</dbReference>
<evidence type="ECO:0000313" key="14">
    <source>
        <dbReference type="Proteomes" id="UP000000267"/>
    </source>
</evidence>
<dbReference type="InterPro" id="IPR000719">
    <property type="entry name" value="Prot_kinase_dom"/>
</dbReference>
<evidence type="ECO:0000259" key="12">
    <source>
        <dbReference type="PROSITE" id="PS50011"/>
    </source>
</evidence>
<dbReference type="PROSITE" id="PS00108">
    <property type="entry name" value="PROTEIN_KINASE_ST"/>
    <property type="match status" value="1"/>
</dbReference>
<dbReference type="PANTHER" id="PTHR24058">
    <property type="entry name" value="DUAL SPECIFICITY PROTEIN KINASE"/>
    <property type="match status" value="1"/>
</dbReference>
<keyword evidence="5" id="KW-0597">Phosphoprotein</keyword>
<feature type="binding site" evidence="10">
    <location>
        <position position="404"/>
    </location>
    <ligand>
        <name>ATP</name>
        <dbReference type="ChEBI" id="CHEBI:30616"/>
    </ligand>
</feature>
<dbReference type="PhylomeDB" id="A7TGP6"/>
<dbReference type="OrthoDB" id="9332038at2759"/>
<dbReference type="GeneID" id="5546801"/>
<dbReference type="GO" id="GO:0004674">
    <property type="term" value="F:protein serine/threonine kinase activity"/>
    <property type="evidence" value="ECO:0007669"/>
    <property type="project" value="UniProtKB-KW"/>
</dbReference>
<comment type="subcellular location">
    <subcellularLocation>
        <location evidence="1">Cytoplasm</location>
    </subcellularLocation>
</comment>
<evidence type="ECO:0000256" key="6">
    <source>
        <dbReference type="ARBA" id="ARBA00022679"/>
    </source>
</evidence>
<dbReference type="PROSITE" id="PS50011">
    <property type="entry name" value="PROTEIN_KINASE_DOM"/>
    <property type="match status" value="1"/>
</dbReference>
<dbReference type="PANTHER" id="PTHR24058:SF17">
    <property type="entry name" value="HOMEODOMAIN INTERACTING PROTEIN KINASE, ISOFORM D"/>
    <property type="match status" value="1"/>
</dbReference>
<dbReference type="Gene3D" id="3.30.200.20">
    <property type="entry name" value="Phosphorylase Kinase, domain 1"/>
    <property type="match status" value="1"/>
</dbReference>
<reference evidence="13 14" key="1">
    <citation type="journal article" date="2007" name="Proc. Natl. Acad. Sci. U.S.A.">
        <title>Independent sorting-out of thousands of duplicated gene pairs in two yeast species descended from a whole-genome duplication.</title>
        <authorList>
            <person name="Scannell D.R."/>
            <person name="Frank A.C."/>
            <person name="Conant G.C."/>
            <person name="Byrne K.P."/>
            <person name="Woolfit M."/>
            <person name="Wolfe K.H."/>
        </authorList>
    </citation>
    <scope>NUCLEOTIDE SEQUENCE [LARGE SCALE GENOMIC DNA]</scope>
    <source>
        <strain evidence="14">ATCC 22028 / DSM 70294 / BCRC 21397 / CBS 2163 / NBRC 10782 / NRRL Y-8283 / UCD 57-17</strain>
    </source>
</reference>
<dbReference type="AlphaFoldDB" id="A7TGP6"/>
<dbReference type="InParanoid" id="A7TGP6"/>
<dbReference type="InterPro" id="IPR011009">
    <property type="entry name" value="Kinase-like_dom_sf"/>
</dbReference>
<dbReference type="RefSeq" id="XP_001646367.1">
    <property type="nucleotide sequence ID" value="XM_001646317.1"/>
</dbReference>
<dbReference type="STRING" id="436907.A7TGP6"/>
<organism evidence="14">
    <name type="scientific">Vanderwaltozyma polyspora (strain ATCC 22028 / DSM 70294 / BCRC 21397 / CBS 2163 / NBRC 10782 / NRRL Y-8283 / UCD 57-17)</name>
    <name type="common">Kluyveromyces polysporus</name>
    <dbReference type="NCBI Taxonomy" id="436907"/>
    <lineage>
        <taxon>Eukaryota</taxon>
        <taxon>Fungi</taxon>
        <taxon>Dikarya</taxon>
        <taxon>Ascomycota</taxon>
        <taxon>Saccharomycotina</taxon>
        <taxon>Saccharomycetes</taxon>
        <taxon>Saccharomycetales</taxon>
        <taxon>Saccharomycetaceae</taxon>
        <taxon>Vanderwaltozyma</taxon>
    </lineage>
</organism>
<evidence type="ECO:0000256" key="3">
    <source>
        <dbReference type="ARBA" id="ARBA00022490"/>
    </source>
</evidence>
<keyword evidence="4" id="KW-0723">Serine/threonine-protein kinase</keyword>
<sequence>MKADSSSNTNDPNSDNENDKQNMWNPIFINQNPVRYMSQQQQQHQYQHLPQNLQHQQQQQLTQEYSNSQQMAFVNPWMAATDDSINYSPLYSTAPPSTLSVLQESDEHPQKIPCFDNYNYDQRRKSSIIIPPTREPAPNPYLQEYYNGYPAPVFQLETNEMMNQQQQYNPNYFICNQPLYQQSGDSTFSIADPTMSFSNQDLTMRQSVGPEHFISDHTNSNQYSKNGKSTQQLISYRRLSAFPQTNGFHTLQPPMYISSEYRKSSMSVSPKPLMISHLKQCHSKADLEPVMNQTPKFRRASLNSKTISPLIALTKGLITTYSLCSPSFSYKTCKNPKRVLTKPSDGKFNNGYDNINSDYILCVNDVLGTEQNRKYLVLDILGQGTFGQVVKCQNILTSEIVAIKVIKSRAEYINQSITEVKILKFLNQELDPYDKHHFLRLFDSFLHRNHLCLVFEVLGKNLYEVLKQNRFHGLTISLIRKISSQLLDCLCMLKDNKIVHCDLKPENILLTGSGKSEIKVIDFGSSCQESRTLFSYIQSRFYRSPEVIMGIPYSTSIDMWSLGCIIAELFLGIPIFPGSSEFNQLTRIISCIGNPPAWMIDMGKSSDKYFIKIESDEETECNKYRLKTIEEYNTEFQKKEIKSKLYFKWDNLSDIIENYRFSKELQKSPVAFEQEKKDRRALEHFLSGILSLNPLERWTPQQALMHPFITQQHFSGDWYPPGFIPHVGTSPSNQDFNDTIMNNNDSHFHRSNTLQDMSPTKRLG</sequence>
<dbReference type="GO" id="GO:0004713">
    <property type="term" value="F:protein tyrosine kinase activity"/>
    <property type="evidence" value="ECO:0007669"/>
    <property type="project" value="TreeGrafter"/>
</dbReference>
<evidence type="ECO:0000313" key="13">
    <source>
        <dbReference type="EMBL" id="EDO18509.1"/>
    </source>
</evidence>
<keyword evidence="3" id="KW-0963">Cytoplasm</keyword>
<dbReference type="FunFam" id="3.30.200.20:FF:000087">
    <property type="entry name" value="Dual specificity tyrosine-phosphorylation-regulated kinase 1A"/>
    <property type="match status" value="1"/>
</dbReference>
<gene>
    <name evidence="13" type="ORF">Kpol_2001p10</name>
</gene>
<keyword evidence="9 10" id="KW-0067">ATP-binding</keyword>
<feature type="region of interest" description="Disordered" evidence="11">
    <location>
        <begin position="1"/>
        <end position="23"/>
    </location>
</feature>
<evidence type="ECO:0000256" key="11">
    <source>
        <dbReference type="SAM" id="MobiDB-lite"/>
    </source>
</evidence>
<evidence type="ECO:0000256" key="8">
    <source>
        <dbReference type="ARBA" id="ARBA00022777"/>
    </source>
</evidence>
<dbReference type="eggNOG" id="KOG0667">
    <property type="taxonomic scope" value="Eukaryota"/>
</dbReference>
<dbReference type="PROSITE" id="PS00107">
    <property type="entry name" value="PROTEIN_KINASE_ATP"/>
    <property type="match status" value="1"/>
</dbReference>
<feature type="compositionally biased region" description="Polar residues" evidence="11">
    <location>
        <begin position="743"/>
        <end position="758"/>
    </location>
</feature>
<proteinExistence type="inferred from homology"/>
<feature type="compositionally biased region" description="Low complexity" evidence="11">
    <location>
        <begin position="1"/>
        <end position="15"/>
    </location>
</feature>
<dbReference type="GO" id="GO:0005524">
    <property type="term" value="F:ATP binding"/>
    <property type="evidence" value="ECO:0007669"/>
    <property type="project" value="UniProtKB-UniRule"/>
</dbReference>
<dbReference type="Proteomes" id="UP000000267">
    <property type="component" value="Unassembled WGS sequence"/>
</dbReference>
<dbReference type="FunFam" id="1.10.510.10:FF:000380">
    <property type="entry name" value="Serine/threonine-protein kinase ppk15"/>
    <property type="match status" value="1"/>
</dbReference>
<dbReference type="InterPro" id="IPR050494">
    <property type="entry name" value="Ser_Thr_dual-spec_kinase"/>
</dbReference>
<accession>A7TGP6</accession>
<comment type="similarity">
    <text evidence="2">Belongs to the protein kinase superfamily. CMGC Ser/Thr protein kinase family. MNB/DYRK subfamily.</text>
</comment>
<name>A7TGP6_VANPO</name>
<evidence type="ECO:0000256" key="5">
    <source>
        <dbReference type="ARBA" id="ARBA00022553"/>
    </source>
</evidence>
<evidence type="ECO:0000256" key="4">
    <source>
        <dbReference type="ARBA" id="ARBA00022527"/>
    </source>
</evidence>
<dbReference type="InterPro" id="IPR017441">
    <property type="entry name" value="Protein_kinase_ATP_BS"/>
</dbReference>
<dbReference type="InterPro" id="IPR008271">
    <property type="entry name" value="Ser/Thr_kinase_AS"/>
</dbReference>
<keyword evidence="7 10" id="KW-0547">Nucleotide-binding</keyword>